<dbReference type="AlphaFoldDB" id="A0A7N0U2E1"/>
<dbReference type="Gene3D" id="1.25.70.10">
    <property type="entry name" value="Transcription termination factor 3, mitochondrial"/>
    <property type="match status" value="1"/>
</dbReference>
<keyword evidence="3" id="KW-0809">Transit peptide</keyword>
<evidence type="ECO:0000313" key="4">
    <source>
        <dbReference type="EnsemblPlants" id="Kaladp0051s0102.1.v1.1.CDS.1"/>
    </source>
</evidence>
<keyword evidence="5" id="KW-1185">Reference proteome</keyword>
<keyword evidence="2" id="KW-0805">Transcription regulation</keyword>
<dbReference type="GO" id="GO:0006353">
    <property type="term" value="P:DNA-templated transcription termination"/>
    <property type="evidence" value="ECO:0007669"/>
    <property type="project" value="UniProtKB-KW"/>
</dbReference>
<dbReference type="Pfam" id="PF02536">
    <property type="entry name" value="mTERF"/>
    <property type="match status" value="1"/>
</dbReference>
<comment type="similarity">
    <text evidence="1">Belongs to the mTERF family.</text>
</comment>
<dbReference type="EnsemblPlants" id="Kaladp0051s0102.1.v1.1">
    <property type="protein sequence ID" value="Kaladp0051s0102.1.v1.1.CDS.1"/>
    <property type="gene ID" value="Kaladp0051s0102.v1.1"/>
</dbReference>
<dbReference type="SMART" id="SM00733">
    <property type="entry name" value="Mterf"/>
    <property type="match status" value="6"/>
</dbReference>
<protein>
    <submittedName>
        <fullName evidence="4">Uncharacterized protein</fullName>
    </submittedName>
</protein>
<organism evidence="4 5">
    <name type="scientific">Kalanchoe fedtschenkoi</name>
    <name type="common">Lavender scallops</name>
    <name type="synonym">South American air plant</name>
    <dbReference type="NCBI Taxonomy" id="63787"/>
    <lineage>
        <taxon>Eukaryota</taxon>
        <taxon>Viridiplantae</taxon>
        <taxon>Streptophyta</taxon>
        <taxon>Embryophyta</taxon>
        <taxon>Tracheophyta</taxon>
        <taxon>Spermatophyta</taxon>
        <taxon>Magnoliopsida</taxon>
        <taxon>eudicotyledons</taxon>
        <taxon>Gunneridae</taxon>
        <taxon>Pentapetalae</taxon>
        <taxon>Saxifragales</taxon>
        <taxon>Crassulaceae</taxon>
        <taxon>Kalanchoe</taxon>
    </lineage>
</organism>
<name>A0A7N0U2E1_KALFE</name>
<evidence type="ECO:0000313" key="5">
    <source>
        <dbReference type="Proteomes" id="UP000594263"/>
    </source>
</evidence>
<sequence length="424" mass="47094">MLGPLSKKLLLKVSGGVDSKVLIAARSTSRCVSAAYATASDLNQDAEKLGKDSAFTVSYLVDSCGFTHEAATAAAAKFSLKSAEKPDKVLGLLRDYGFAGGDISRLLQHRPELIVTDPELTLRPKLDLLASLGPTQELLVKVVLRCPEILQKSREKSLVPSLEFLRSMLHTDENVLKAMSRCNRLLWFKLPVLLGPNVEFLREVGMPDNLISAFLKDRPSAFLASAARLRVLVDRARQMGFDPKRRGFVEAVSAFAGMSDKTWERKVEVFKKWGWSDDELVSAFKKFPLCMTSSEKKVDAVMDYLVNTMKLDPSFVARTSKLVTLSLEKRIIPRCSIIHWLLSKGVLLMQDVNLSNALTVSEDSFLRTFVTKYVETLPELLDLYNQYKNGATAGIFRSVQGHDISKPSIKMKKSVASKILVADM</sequence>
<dbReference type="Proteomes" id="UP000594263">
    <property type="component" value="Unplaced"/>
</dbReference>
<dbReference type="OMA" id="MLVFSHV"/>
<dbReference type="PANTHER" id="PTHR13068">
    <property type="entry name" value="CGI-12 PROTEIN-RELATED"/>
    <property type="match status" value="1"/>
</dbReference>
<accession>A0A7N0U2E1</accession>
<evidence type="ECO:0000256" key="3">
    <source>
        <dbReference type="ARBA" id="ARBA00022946"/>
    </source>
</evidence>
<dbReference type="InterPro" id="IPR038538">
    <property type="entry name" value="MTERF_sf"/>
</dbReference>
<keyword evidence="2" id="KW-0806">Transcription termination</keyword>
<dbReference type="Gramene" id="Kaladp0051s0102.1.v1.1">
    <property type="protein sequence ID" value="Kaladp0051s0102.1.v1.1.CDS.1"/>
    <property type="gene ID" value="Kaladp0051s0102.v1.1"/>
</dbReference>
<evidence type="ECO:0000256" key="2">
    <source>
        <dbReference type="ARBA" id="ARBA00022472"/>
    </source>
</evidence>
<evidence type="ECO:0000256" key="1">
    <source>
        <dbReference type="ARBA" id="ARBA00007692"/>
    </source>
</evidence>
<dbReference type="PANTHER" id="PTHR13068:SF236">
    <property type="entry name" value="OS02G0749800 PROTEIN"/>
    <property type="match status" value="1"/>
</dbReference>
<proteinExistence type="inferred from homology"/>
<dbReference type="InterPro" id="IPR003690">
    <property type="entry name" value="MTERF"/>
</dbReference>
<dbReference type="FunFam" id="1.25.70.10:FF:000001">
    <property type="entry name" value="Mitochondrial transcription termination factor-like"/>
    <property type="match status" value="1"/>
</dbReference>
<keyword evidence="2" id="KW-0804">Transcription</keyword>
<reference evidence="4" key="1">
    <citation type="submission" date="2021-01" db="UniProtKB">
        <authorList>
            <consortium name="EnsemblPlants"/>
        </authorList>
    </citation>
    <scope>IDENTIFICATION</scope>
</reference>
<dbReference type="GO" id="GO:0003676">
    <property type="term" value="F:nucleic acid binding"/>
    <property type="evidence" value="ECO:0007669"/>
    <property type="project" value="InterPro"/>
</dbReference>